<dbReference type="AlphaFoldDB" id="A0A7J6QAV9"/>
<comment type="caution">
    <text evidence="2">The sequence shown here is derived from an EMBL/GenBank/DDBJ whole genome shotgun (WGS) entry which is preliminary data.</text>
</comment>
<proteinExistence type="predicted"/>
<feature type="signal peptide" evidence="1">
    <location>
        <begin position="1"/>
        <end position="20"/>
    </location>
</feature>
<dbReference type="EMBL" id="JABANO010034108">
    <property type="protein sequence ID" value="KAF4705689.1"/>
    <property type="molecule type" value="Genomic_DNA"/>
</dbReference>
<protein>
    <submittedName>
        <fullName evidence="2">Uncharacterized protein</fullName>
    </submittedName>
</protein>
<keyword evidence="1" id="KW-0732">Signal</keyword>
<sequence length="178" mass="20171">FARFMLPVIPALASLLVSEAPTSRKVMPLGRTVSVERGNSSDTCAIHYYSLDVRVTKYSDPNVGGSSLHRSVEAKTTKGENRRVKFDFHNDDTWTFVIGPDASGRETSEQELKERRVPWFADMYAFQYLLKPIARMQDGGSSCGSIADFIEETPQFIFKNKTRLSSIHLYLEKAWKLL</sequence>
<feature type="chain" id="PRO_5029520908" evidence="1">
    <location>
        <begin position="21"/>
        <end position="178"/>
    </location>
</feature>
<evidence type="ECO:0000313" key="3">
    <source>
        <dbReference type="Proteomes" id="UP000553632"/>
    </source>
</evidence>
<organism evidence="2 3">
    <name type="scientific">Perkinsus olseni</name>
    <name type="common">Perkinsus atlanticus</name>
    <dbReference type="NCBI Taxonomy" id="32597"/>
    <lineage>
        <taxon>Eukaryota</taxon>
        <taxon>Sar</taxon>
        <taxon>Alveolata</taxon>
        <taxon>Perkinsozoa</taxon>
        <taxon>Perkinsea</taxon>
        <taxon>Perkinsida</taxon>
        <taxon>Perkinsidae</taxon>
        <taxon>Perkinsus</taxon>
    </lineage>
</organism>
<evidence type="ECO:0000256" key="1">
    <source>
        <dbReference type="SAM" id="SignalP"/>
    </source>
</evidence>
<keyword evidence="3" id="KW-1185">Reference proteome</keyword>
<dbReference type="Proteomes" id="UP000553632">
    <property type="component" value="Unassembled WGS sequence"/>
</dbReference>
<feature type="non-terminal residue" evidence="2">
    <location>
        <position position="178"/>
    </location>
</feature>
<name>A0A7J6QAV9_PEROL</name>
<gene>
    <name evidence="2" type="ORF">FOZ63_000785</name>
</gene>
<reference evidence="2 3" key="1">
    <citation type="submission" date="2020-04" db="EMBL/GenBank/DDBJ databases">
        <title>Perkinsus olseni comparative genomics.</title>
        <authorList>
            <person name="Bogema D.R."/>
        </authorList>
    </citation>
    <scope>NUCLEOTIDE SEQUENCE [LARGE SCALE GENOMIC DNA]</scope>
    <source>
        <strain evidence="2 3">ATCC PRA-207</strain>
    </source>
</reference>
<accession>A0A7J6QAV9</accession>
<evidence type="ECO:0000313" key="2">
    <source>
        <dbReference type="EMBL" id="KAF4705689.1"/>
    </source>
</evidence>